<dbReference type="RefSeq" id="WP_155615724.1">
    <property type="nucleotide sequence ID" value="NZ_WNZX01000032.1"/>
</dbReference>
<gene>
    <name evidence="2" type="ORF">GNP93_24600</name>
</gene>
<evidence type="ECO:0000313" key="3">
    <source>
        <dbReference type="Proteomes" id="UP000450917"/>
    </source>
</evidence>
<dbReference type="InterPro" id="IPR024301">
    <property type="entry name" value="Amidase_6"/>
</dbReference>
<evidence type="ECO:0000313" key="2">
    <source>
        <dbReference type="EMBL" id="MUG73793.1"/>
    </source>
</evidence>
<sequence length="340" mass="39585">MSWRTTLYEYVHHRNQMELDYSVDPLLPFVQDTAFLQRQHIQLTRRAESDRDRKLVPVKCETRLVIDRISEQPEHTVAEVTLKRTQFGRIRETVHEERRIEKERLILLADSDGWSISRIEALRTEQALRLRPAAPGAWLEAEDDGSSFDYMRAPSVPFLNRDMIPEWPNAVARAVYNRYAAAFYADLWWDKENPAFLTFEVDCTNYVSQCLFAGGAPMNYTGKRDSGWWYKGRAGGQELWSFSWSVANSLPFYLLTSRRGLRGQEVFAPQDLDIGDCISYDWDGNGRFQHSTVVTAKDANGMPLVNAHTISSKHRYWSYTDSHAWTERTRYRFIHIADSL</sequence>
<dbReference type="Pfam" id="PF12671">
    <property type="entry name" value="Amidase_6"/>
    <property type="match status" value="1"/>
</dbReference>
<comment type="caution">
    <text evidence="2">The sequence shown here is derived from an EMBL/GenBank/DDBJ whole genome shotgun (WGS) entry which is preliminary data.</text>
</comment>
<feature type="domain" description="Putative amidase" evidence="1">
    <location>
        <begin position="176"/>
        <end position="326"/>
    </location>
</feature>
<dbReference type="EMBL" id="WNZX01000032">
    <property type="protein sequence ID" value="MUG73793.1"/>
    <property type="molecule type" value="Genomic_DNA"/>
</dbReference>
<accession>A0A7X2ZGF2</accession>
<dbReference type="PANTHER" id="PTHR40032:SF1">
    <property type="entry name" value="EXPORTED PROTEIN"/>
    <property type="match status" value="1"/>
</dbReference>
<evidence type="ECO:0000259" key="1">
    <source>
        <dbReference type="Pfam" id="PF12671"/>
    </source>
</evidence>
<reference evidence="2 3" key="1">
    <citation type="submission" date="2019-11" db="EMBL/GenBank/DDBJ databases">
        <title>Draft genome sequences of five Paenibacillus species of dairy origin.</title>
        <authorList>
            <person name="Olajide A.M."/>
            <person name="Chen S."/>
            <person name="Lapointe G."/>
        </authorList>
    </citation>
    <scope>NUCLEOTIDE SEQUENCE [LARGE SCALE GENOMIC DNA]</scope>
    <source>
        <strain evidence="2 3">2CS3</strain>
    </source>
</reference>
<name>A0A7X2ZGF2_9BACL</name>
<dbReference type="PANTHER" id="PTHR40032">
    <property type="entry name" value="EXPORTED PROTEIN-RELATED"/>
    <property type="match status" value="1"/>
</dbReference>
<keyword evidence="3" id="KW-1185">Reference proteome</keyword>
<protein>
    <recommendedName>
        <fullName evidence="1">Putative amidase domain-containing protein</fullName>
    </recommendedName>
</protein>
<dbReference type="AlphaFoldDB" id="A0A7X2ZGF2"/>
<dbReference type="Proteomes" id="UP000450917">
    <property type="component" value="Unassembled WGS sequence"/>
</dbReference>
<proteinExistence type="predicted"/>
<organism evidence="2 3">
    <name type="scientific">Paenibacillus validus</name>
    <dbReference type="NCBI Taxonomy" id="44253"/>
    <lineage>
        <taxon>Bacteria</taxon>
        <taxon>Bacillati</taxon>
        <taxon>Bacillota</taxon>
        <taxon>Bacilli</taxon>
        <taxon>Bacillales</taxon>
        <taxon>Paenibacillaceae</taxon>
        <taxon>Paenibacillus</taxon>
    </lineage>
</organism>